<sequence>MRGLGNAVTEDEDTFKCKFQFTKRLWLLEVANGPYENELLAQAIQEMMACLHKARETLQLNLNNKMSLLASKAVFM</sequence>
<keyword evidence="2" id="KW-1185">Reference proteome</keyword>
<name>A0AAD4TI70_9MAGN</name>
<reference evidence="1" key="1">
    <citation type="submission" date="2022-04" db="EMBL/GenBank/DDBJ databases">
        <title>A functionally conserved STORR gene fusion in Papaver species that diverged 16.8 million years ago.</title>
        <authorList>
            <person name="Catania T."/>
        </authorList>
    </citation>
    <scope>NUCLEOTIDE SEQUENCE</scope>
    <source>
        <strain evidence="1">S-188037</strain>
    </source>
</reference>
<protein>
    <submittedName>
        <fullName evidence="1">Uncharacterized protein</fullName>
    </submittedName>
</protein>
<dbReference type="EMBL" id="JAJJMB010001160">
    <property type="protein sequence ID" value="KAI3958415.1"/>
    <property type="molecule type" value="Genomic_DNA"/>
</dbReference>
<evidence type="ECO:0000313" key="2">
    <source>
        <dbReference type="Proteomes" id="UP001202328"/>
    </source>
</evidence>
<evidence type="ECO:0000313" key="1">
    <source>
        <dbReference type="EMBL" id="KAI3958415.1"/>
    </source>
</evidence>
<comment type="caution">
    <text evidence="1">The sequence shown here is derived from an EMBL/GenBank/DDBJ whole genome shotgun (WGS) entry which is preliminary data.</text>
</comment>
<organism evidence="1 2">
    <name type="scientific">Papaver atlanticum</name>
    <dbReference type="NCBI Taxonomy" id="357466"/>
    <lineage>
        <taxon>Eukaryota</taxon>
        <taxon>Viridiplantae</taxon>
        <taxon>Streptophyta</taxon>
        <taxon>Embryophyta</taxon>
        <taxon>Tracheophyta</taxon>
        <taxon>Spermatophyta</taxon>
        <taxon>Magnoliopsida</taxon>
        <taxon>Ranunculales</taxon>
        <taxon>Papaveraceae</taxon>
        <taxon>Papaveroideae</taxon>
        <taxon>Papaver</taxon>
    </lineage>
</organism>
<accession>A0AAD4TI70</accession>
<dbReference type="AlphaFoldDB" id="A0AAD4TI70"/>
<proteinExistence type="predicted"/>
<dbReference type="Proteomes" id="UP001202328">
    <property type="component" value="Unassembled WGS sequence"/>
</dbReference>
<gene>
    <name evidence="1" type="ORF">MKW98_011103</name>
</gene>